<dbReference type="GO" id="GO:0050660">
    <property type="term" value="F:flavin adenine dinucleotide binding"/>
    <property type="evidence" value="ECO:0007669"/>
    <property type="project" value="InterPro"/>
</dbReference>
<dbReference type="InterPro" id="IPR007867">
    <property type="entry name" value="GMC_OxRtase_C"/>
</dbReference>
<protein>
    <submittedName>
        <fullName evidence="9">Glucose-methanol-choline (GMC) oxidoreductase:NAD binding site</fullName>
    </submittedName>
</protein>
<evidence type="ECO:0000259" key="6">
    <source>
        <dbReference type="Pfam" id="PF00732"/>
    </source>
</evidence>
<dbReference type="Gene3D" id="3.50.50.60">
    <property type="entry name" value="FAD/NAD(P)-binding domain"/>
    <property type="match status" value="2"/>
</dbReference>
<evidence type="ECO:0000256" key="4">
    <source>
        <dbReference type="ARBA" id="ARBA00023002"/>
    </source>
</evidence>
<keyword evidence="5" id="KW-0812">Transmembrane</keyword>
<dbReference type="Pfam" id="PF00732">
    <property type="entry name" value="GMC_oxred_N"/>
    <property type="match status" value="1"/>
</dbReference>
<dbReference type="PANTHER" id="PTHR46056">
    <property type="entry name" value="LONG-CHAIN-ALCOHOL OXIDASE"/>
    <property type="match status" value="1"/>
</dbReference>
<accession>A0A0S4W7C5</accession>
<feature type="transmembrane region" description="Helical" evidence="5">
    <location>
        <begin position="7"/>
        <end position="28"/>
    </location>
</feature>
<evidence type="ECO:0000313" key="8">
    <source>
        <dbReference type="EMBL" id="CUV26465.1"/>
    </source>
</evidence>
<dbReference type="SUPFAM" id="SSF51905">
    <property type="entry name" value="FAD/NAD(P)-binding domain"/>
    <property type="match status" value="1"/>
</dbReference>
<keyword evidence="3" id="KW-0274">FAD</keyword>
<keyword evidence="5" id="KW-0472">Membrane</keyword>
<evidence type="ECO:0000256" key="2">
    <source>
        <dbReference type="ARBA" id="ARBA00022630"/>
    </source>
</evidence>
<evidence type="ECO:0000313" key="9">
    <source>
        <dbReference type="EMBL" id="CUV42710.1"/>
    </source>
</evidence>
<dbReference type="AlphaFoldDB" id="A0A0S4W7C5"/>
<dbReference type="EMBL" id="LN899826">
    <property type="protein sequence ID" value="CUV42710.1"/>
    <property type="molecule type" value="Genomic_DNA"/>
</dbReference>
<sequence length="647" mass="70462">MKSKPDFLIVGSGGGGGTIAWVLASAGYDVMLLEQGRNLAQQLRNPVLPFDPAVHDEELFRLRKPDPKRRLRGDYNTFQDLGTRDPARAFDGGWTGSVLGGGSVLWGTWSFRPLPIDFRLKTYYERTGELGQLQKEGYNVADWPLAYQEMMPYFHVAETLLGVSGDRAGMNRSIRESAWYQDLRTRFGGEAWFGTDAQWLPDAAFPLGAYPTTPVGRIVSDGMDHKGMHPFPTPTAIVQPGSAGFGTQAAIASALNQHRDELDGVLWNRPAEQLWSSQIRQACNMCGYCGEYLCWGRTSPKWGTADTTLRELGQRDNAEIRCNAKTLEVLYDAASRRATGVAYLDLTDPDHPRRVEQLAETVIISCGAVQTSRLLLLSGPPEGLGNSSGQLGRNAMFHLFGLGMRTVLGEAFQGRLHGELGPTGNTSTFDTYFVRDGDGRWIKGGHLTSAAKKNTLEDAVNAVNGSSKAGAFLDQLLVNNRTFEIRLTGDDLPCAENRVSLDPTHVDEYGVPVARISRRSISDAAGNKFVGPNEQRLDAAAQGAMKAVFELYAARRGALAAAPKPTQAILSLVGDHQMGTCRMGEDPATSVVNRYGRLHDVENVFVVDSSFMPTGLGLNPMVTVVANALRVGTHIVTRLQQGSMPGR</sequence>
<dbReference type="InterPro" id="IPR036188">
    <property type="entry name" value="FAD/NAD-bd_sf"/>
</dbReference>
<keyword evidence="2" id="KW-0285">Flavoprotein</keyword>
<dbReference type="EMBL" id="LN899823">
    <property type="protein sequence ID" value="CUV26465.1"/>
    <property type="molecule type" value="Genomic_DNA"/>
</dbReference>
<feature type="domain" description="Glucose-methanol-choline oxidoreductase C-terminal" evidence="7">
    <location>
        <begin position="555"/>
        <end position="628"/>
    </location>
</feature>
<evidence type="ECO:0000256" key="1">
    <source>
        <dbReference type="ARBA" id="ARBA00010790"/>
    </source>
</evidence>
<dbReference type="GO" id="GO:0016614">
    <property type="term" value="F:oxidoreductase activity, acting on CH-OH group of donors"/>
    <property type="evidence" value="ECO:0007669"/>
    <property type="project" value="InterPro"/>
</dbReference>
<feature type="domain" description="Glucose-methanol-choline oxidoreductase N-terminal" evidence="6">
    <location>
        <begin position="278"/>
        <end position="399"/>
    </location>
</feature>
<organism evidence="9">
    <name type="scientific">Ralstonia solanacearum</name>
    <name type="common">Pseudomonas solanacearum</name>
    <dbReference type="NCBI Taxonomy" id="305"/>
    <lineage>
        <taxon>Bacteria</taxon>
        <taxon>Pseudomonadati</taxon>
        <taxon>Pseudomonadota</taxon>
        <taxon>Betaproteobacteria</taxon>
        <taxon>Burkholderiales</taxon>
        <taxon>Burkholderiaceae</taxon>
        <taxon>Ralstonia</taxon>
        <taxon>Ralstonia solanacearum species complex</taxon>
    </lineage>
</organism>
<dbReference type="SUPFAM" id="SSF54373">
    <property type="entry name" value="FAD-linked reductases, C-terminal domain"/>
    <property type="match status" value="1"/>
</dbReference>
<comment type="similarity">
    <text evidence="1">Belongs to the GMC oxidoreductase family.</text>
</comment>
<keyword evidence="5" id="KW-1133">Transmembrane helix</keyword>
<dbReference type="PANTHER" id="PTHR46056:SF12">
    <property type="entry name" value="LONG-CHAIN-ALCOHOL OXIDASE"/>
    <property type="match status" value="1"/>
</dbReference>
<evidence type="ECO:0000256" key="3">
    <source>
        <dbReference type="ARBA" id="ARBA00022827"/>
    </source>
</evidence>
<reference evidence="9" key="1">
    <citation type="submission" date="2015-10" db="EMBL/GenBank/DDBJ databases">
        <authorList>
            <person name="Gilbert D.G."/>
        </authorList>
    </citation>
    <scope>NUCLEOTIDE SEQUENCE</scope>
    <source>
        <strain evidence="9">Phyl III-seqv23</strain>
    </source>
</reference>
<dbReference type="Pfam" id="PF05199">
    <property type="entry name" value="GMC_oxred_C"/>
    <property type="match status" value="1"/>
</dbReference>
<gene>
    <name evidence="8" type="ORF">RUN1744_v1_1590003</name>
    <name evidence="9" type="ORF">TF3108_v1_1470003</name>
</gene>
<dbReference type="InterPro" id="IPR000172">
    <property type="entry name" value="GMC_OxRdtase_N"/>
</dbReference>
<keyword evidence="4" id="KW-0560">Oxidoreductase</keyword>
<evidence type="ECO:0000256" key="5">
    <source>
        <dbReference type="SAM" id="Phobius"/>
    </source>
</evidence>
<evidence type="ECO:0000259" key="7">
    <source>
        <dbReference type="Pfam" id="PF05199"/>
    </source>
</evidence>
<name>A0A0S4W7C5_RALSL</name>
<proteinExistence type="inferred from homology"/>